<gene>
    <name evidence="2" type="ORF">BJ971_007560</name>
</gene>
<dbReference type="InterPro" id="IPR004360">
    <property type="entry name" value="Glyas_Fos-R_dOase_dom"/>
</dbReference>
<dbReference type="CDD" id="cd07247">
    <property type="entry name" value="SgaA_N_like"/>
    <property type="match status" value="2"/>
</dbReference>
<dbReference type="InterPro" id="IPR041581">
    <property type="entry name" value="Glyoxalase_6"/>
</dbReference>
<keyword evidence="3" id="KW-1185">Reference proteome</keyword>
<dbReference type="SUPFAM" id="SSF54593">
    <property type="entry name" value="Glyoxalase/Bleomycin resistance protein/Dihydroxybiphenyl dioxygenase"/>
    <property type="match status" value="2"/>
</dbReference>
<feature type="domain" description="VOC" evidence="1">
    <location>
        <begin position="8"/>
        <end position="121"/>
    </location>
</feature>
<evidence type="ECO:0000259" key="1">
    <source>
        <dbReference type="PROSITE" id="PS51819"/>
    </source>
</evidence>
<reference evidence="2 3" key="1">
    <citation type="submission" date="2020-08" db="EMBL/GenBank/DDBJ databases">
        <title>Sequencing the genomes of 1000 actinobacteria strains.</title>
        <authorList>
            <person name="Klenk H.-P."/>
        </authorList>
    </citation>
    <scope>NUCLEOTIDE SEQUENCE [LARGE SCALE GENOMIC DNA]</scope>
    <source>
        <strain evidence="2 3">DSM 43149</strain>
    </source>
</reference>
<keyword evidence="2" id="KW-0456">Lyase</keyword>
<dbReference type="RefSeq" id="WP_184998076.1">
    <property type="nucleotide sequence ID" value="NZ_BOMK01000040.1"/>
</dbReference>
<dbReference type="InterPro" id="IPR052164">
    <property type="entry name" value="Anthracycline_SecMetBiosynth"/>
</dbReference>
<name>A0A7W7I5U9_9ACTN</name>
<evidence type="ECO:0000313" key="3">
    <source>
        <dbReference type="Proteomes" id="UP000578112"/>
    </source>
</evidence>
<dbReference type="PROSITE" id="PS51819">
    <property type="entry name" value="VOC"/>
    <property type="match status" value="2"/>
</dbReference>
<dbReference type="InterPro" id="IPR029068">
    <property type="entry name" value="Glyas_Bleomycin-R_OHBP_Dase"/>
</dbReference>
<dbReference type="InterPro" id="IPR037523">
    <property type="entry name" value="VOC_core"/>
</dbReference>
<dbReference type="Proteomes" id="UP000578112">
    <property type="component" value="Unassembled WGS sequence"/>
</dbReference>
<organism evidence="2 3">
    <name type="scientific">Actinoplanes digitatis</name>
    <dbReference type="NCBI Taxonomy" id="1868"/>
    <lineage>
        <taxon>Bacteria</taxon>
        <taxon>Bacillati</taxon>
        <taxon>Actinomycetota</taxon>
        <taxon>Actinomycetes</taxon>
        <taxon>Micromonosporales</taxon>
        <taxon>Micromonosporaceae</taxon>
        <taxon>Actinoplanes</taxon>
    </lineage>
</organism>
<dbReference type="EMBL" id="JACHNH010000001">
    <property type="protein sequence ID" value="MBB4767004.1"/>
    <property type="molecule type" value="Genomic_DNA"/>
</dbReference>
<dbReference type="Pfam" id="PF18029">
    <property type="entry name" value="Glyoxalase_6"/>
    <property type="match status" value="1"/>
</dbReference>
<dbReference type="PANTHER" id="PTHR33993:SF14">
    <property type="entry name" value="GB|AAF24581.1"/>
    <property type="match status" value="1"/>
</dbReference>
<evidence type="ECO:0000313" key="2">
    <source>
        <dbReference type="EMBL" id="MBB4767004.1"/>
    </source>
</evidence>
<sequence>MNPPTPGVPSWVDLGTADLSDAIRFYSALFGWEAEVSGEEYGGYTTFSLDGRAAAGAGPLYGEGQQTAWSTYIATDDADLIAARVEAAGGKVLVAPFDVMYQGRMAAFLDQAGAPFSVWQSGTMRGADVFDAPGALTWNELTTRDVEGSAAFYGDVFGWVARESAMGDGTPYIVWELGGQPIAGIRPMDGDEWPDDLPPHWMIYFAVADCADSAAYAQALGGSVVQPPTSLPIGCYAVLTDPQGGTFSILQGANA</sequence>
<dbReference type="Pfam" id="PF00903">
    <property type="entry name" value="Glyoxalase"/>
    <property type="match status" value="1"/>
</dbReference>
<dbReference type="GO" id="GO:0016829">
    <property type="term" value="F:lyase activity"/>
    <property type="evidence" value="ECO:0007669"/>
    <property type="project" value="UniProtKB-KW"/>
</dbReference>
<comment type="caution">
    <text evidence="2">The sequence shown here is derived from an EMBL/GenBank/DDBJ whole genome shotgun (WGS) entry which is preliminary data.</text>
</comment>
<dbReference type="PANTHER" id="PTHR33993">
    <property type="entry name" value="GLYOXALASE-RELATED"/>
    <property type="match status" value="1"/>
</dbReference>
<accession>A0A7W7I5U9</accession>
<proteinExistence type="predicted"/>
<dbReference type="Gene3D" id="3.10.180.10">
    <property type="entry name" value="2,3-Dihydroxybiphenyl 1,2-Dioxygenase, domain 1"/>
    <property type="match status" value="2"/>
</dbReference>
<dbReference type="AlphaFoldDB" id="A0A7W7I5U9"/>
<protein>
    <submittedName>
        <fullName evidence="2">Putative enzyme related to lactoylglutathione lyase</fullName>
    </submittedName>
</protein>
<feature type="domain" description="VOC" evidence="1">
    <location>
        <begin position="135"/>
        <end position="252"/>
    </location>
</feature>